<keyword evidence="2" id="KW-0645">Protease</keyword>
<dbReference type="GO" id="GO:0004177">
    <property type="term" value="F:aminopeptidase activity"/>
    <property type="evidence" value="ECO:0007669"/>
    <property type="project" value="UniProtKB-KW"/>
</dbReference>
<protein>
    <submittedName>
        <fullName evidence="5">Methionine aminopeptidase 2A</fullName>
    </submittedName>
</protein>
<dbReference type="GO" id="GO:0006508">
    <property type="term" value="P:proteolysis"/>
    <property type="evidence" value="ECO:0007669"/>
    <property type="project" value="UniProtKB-KW"/>
</dbReference>
<feature type="compositionally biased region" description="Low complexity" evidence="4">
    <location>
        <begin position="1"/>
        <end position="25"/>
    </location>
</feature>
<keyword evidence="6" id="KW-1185">Reference proteome</keyword>
<evidence type="ECO:0000313" key="6">
    <source>
        <dbReference type="Proteomes" id="UP001558713"/>
    </source>
</evidence>
<evidence type="ECO:0000256" key="4">
    <source>
        <dbReference type="SAM" id="MobiDB-lite"/>
    </source>
</evidence>
<feature type="compositionally biased region" description="Basic and acidic residues" evidence="4">
    <location>
        <begin position="48"/>
        <end position="57"/>
    </location>
</feature>
<keyword evidence="1 5" id="KW-0031">Aminopeptidase</keyword>
<sequence length="153" mass="17789">MAIGNSEFAAMEENNEAESSNGKESQLASDLSKNLDLAEDEKEDNQEEERIKVEASTKKKKKKNKSRKKKKNSLKQTDPPSIPVQGEIQEYKDDNLWRTASEEKREMEQLQKPMYNSLRQAAEVHRQVRKYMRSIMKPGMLMICHHLLSSMFQ</sequence>
<keyword evidence="3" id="KW-0378">Hydrolase</keyword>
<evidence type="ECO:0000256" key="3">
    <source>
        <dbReference type="ARBA" id="ARBA00022801"/>
    </source>
</evidence>
<feature type="compositionally biased region" description="Basic residues" evidence="4">
    <location>
        <begin position="58"/>
        <end position="73"/>
    </location>
</feature>
<feature type="region of interest" description="Disordered" evidence="4">
    <location>
        <begin position="1"/>
        <end position="94"/>
    </location>
</feature>
<reference evidence="5 6" key="1">
    <citation type="submission" date="2024-04" db="EMBL/GenBank/DDBJ databases">
        <title>Genome assembly C_amara_ONT_v2.</title>
        <authorList>
            <person name="Yant L."/>
            <person name="Moore C."/>
            <person name="Slenker M."/>
        </authorList>
    </citation>
    <scope>NUCLEOTIDE SEQUENCE [LARGE SCALE GENOMIC DNA]</scope>
    <source>
        <tissue evidence="5">Leaf</tissue>
    </source>
</reference>
<feature type="compositionally biased region" description="Acidic residues" evidence="4">
    <location>
        <begin position="37"/>
        <end position="47"/>
    </location>
</feature>
<organism evidence="5 6">
    <name type="scientific">Cardamine amara subsp. amara</name>
    <dbReference type="NCBI Taxonomy" id="228776"/>
    <lineage>
        <taxon>Eukaryota</taxon>
        <taxon>Viridiplantae</taxon>
        <taxon>Streptophyta</taxon>
        <taxon>Embryophyta</taxon>
        <taxon>Tracheophyta</taxon>
        <taxon>Spermatophyta</taxon>
        <taxon>Magnoliopsida</taxon>
        <taxon>eudicotyledons</taxon>
        <taxon>Gunneridae</taxon>
        <taxon>Pentapetalae</taxon>
        <taxon>rosids</taxon>
        <taxon>malvids</taxon>
        <taxon>Brassicales</taxon>
        <taxon>Brassicaceae</taxon>
        <taxon>Cardamineae</taxon>
        <taxon>Cardamine</taxon>
    </lineage>
</organism>
<name>A0ABD0Z9M3_CARAN</name>
<dbReference type="Proteomes" id="UP001558713">
    <property type="component" value="Unassembled WGS sequence"/>
</dbReference>
<evidence type="ECO:0000313" key="5">
    <source>
        <dbReference type="EMBL" id="KAL1191396.1"/>
    </source>
</evidence>
<dbReference type="InterPro" id="IPR036005">
    <property type="entry name" value="Creatinase/aminopeptidase-like"/>
</dbReference>
<gene>
    <name evidence="5" type="ORF">V5N11_030670</name>
</gene>
<comment type="caution">
    <text evidence="5">The sequence shown here is derived from an EMBL/GenBank/DDBJ whole genome shotgun (WGS) entry which is preliminary data.</text>
</comment>
<proteinExistence type="predicted"/>
<dbReference type="PANTHER" id="PTHR45777">
    <property type="entry name" value="METHIONINE AMINOPEPTIDASE 2"/>
    <property type="match status" value="1"/>
</dbReference>
<dbReference type="InterPro" id="IPR050247">
    <property type="entry name" value="Met_Aminopeptidase_Type2"/>
</dbReference>
<evidence type="ECO:0000256" key="2">
    <source>
        <dbReference type="ARBA" id="ARBA00022670"/>
    </source>
</evidence>
<dbReference type="PANTHER" id="PTHR45777:SF3">
    <property type="entry name" value="METHIONINE AMINOPEPTIDASE 2A"/>
    <property type="match status" value="1"/>
</dbReference>
<accession>A0ABD0Z9M3</accession>
<dbReference type="AlphaFoldDB" id="A0ABD0Z9M3"/>
<evidence type="ECO:0000256" key="1">
    <source>
        <dbReference type="ARBA" id="ARBA00022438"/>
    </source>
</evidence>
<dbReference type="EMBL" id="JBANAX010000853">
    <property type="protein sequence ID" value="KAL1191396.1"/>
    <property type="molecule type" value="Genomic_DNA"/>
</dbReference>
<dbReference type="Gene3D" id="3.90.230.10">
    <property type="entry name" value="Creatinase/methionine aminopeptidase superfamily"/>
    <property type="match status" value="1"/>
</dbReference>